<evidence type="ECO:0000313" key="2">
    <source>
        <dbReference type="Proteomes" id="UP001060085"/>
    </source>
</evidence>
<accession>A0ACC0BDD1</accession>
<proteinExistence type="predicted"/>
<comment type="caution">
    <text evidence="1">The sequence shown here is derived from an EMBL/GenBank/DDBJ whole genome shotgun (WGS) entry which is preliminary data.</text>
</comment>
<evidence type="ECO:0000313" key="1">
    <source>
        <dbReference type="EMBL" id="KAI5670635.1"/>
    </source>
</evidence>
<dbReference type="Proteomes" id="UP001060085">
    <property type="component" value="Linkage Group LG03"/>
</dbReference>
<organism evidence="1 2">
    <name type="scientific">Catharanthus roseus</name>
    <name type="common">Madagascar periwinkle</name>
    <name type="synonym">Vinca rosea</name>
    <dbReference type="NCBI Taxonomy" id="4058"/>
    <lineage>
        <taxon>Eukaryota</taxon>
        <taxon>Viridiplantae</taxon>
        <taxon>Streptophyta</taxon>
        <taxon>Embryophyta</taxon>
        <taxon>Tracheophyta</taxon>
        <taxon>Spermatophyta</taxon>
        <taxon>Magnoliopsida</taxon>
        <taxon>eudicotyledons</taxon>
        <taxon>Gunneridae</taxon>
        <taxon>Pentapetalae</taxon>
        <taxon>asterids</taxon>
        <taxon>lamiids</taxon>
        <taxon>Gentianales</taxon>
        <taxon>Apocynaceae</taxon>
        <taxon>Rauvolfioideae</taxon>
        <taxon>Vinceae</taxon>
        <taxon>Catharanthinae</taxon>
        <taxon>Catharanthus</taxon>
    </lineage>
</organism>
<sequence>MHNILSSLVPASEMSLHFLCIFIIFFLALISLSDGIQLIIVNNCKQTIWPGILGTAGYQTPKNGGFPLYIGEEVVMEVPENWSGRLWGRQGCCFDDRGKGSCQTGDCAGLLHCTGFGGTPPATIVEMTFGTFQNPLHYYDVSLVDGFNLPVSMKPIGGSIGCGVAACEADLNACCPANLVVKRNGKVVGCKSACLATKEPRYCCTGEFASPGRCKPTVFANLFKAICPRAYSYAYDESTGLNRCRAPRYVITFCPPKV</sequence>
<name>A0ACC0BDD1_CATRO</name>
<protein>
    <submittedName>
        <fullName evidence="1">Uncharacterized protein</fullName>
    </submittedName>
</protein>
<keyword evidence="2" id="KW-1185">Reference proteome</keyword>
<reference evidence="2" key="1">
    <citation type="journal article" date="2023" name="Nat. Plants">
        <title>Single-cell RNA sequencing provides a high-resolution roadmap for understanding the multicellular compartmentation of specialized metabolism.</title>
        <authorList>
            <person name="Sun S."/>
            <person name="Shen X."/>
            <person name="Li Y."/>
            <person name="Li Y."/>
            <person name="Wang S."/>
            <person name="Li R."/>
            <person name="Zhang H."/>
            <person name="Shen G."/>
            <person name="Guo B."/>
            <person name="Wei J."/>
            <person name="Xu J."/>
            <person name="St-Pierre B."/>
            <person name="Chen S."/>
            <person name="Sun C."/>
        </authorList>
    </citation>
    <scope>NUCLEOTIDE SEQUENCE [LARGE SCALE GENOMIC DNA]</scope>
</reference>
<dbReference type="EMBL" id="CM044703">
    <property type="protein sequence ID" value="KAI5670635.1"/>
    <property type="molecule type" value="Genomic_DNA"/>
</dbReference>
<gene>
    <name evidence="1" type="ORF">M9H77_10999</name>
</gene>